<dbReference type="GO" id="GO:0005886">
    <property type="term" value="C:plasma membrane"/>
    <property type="evidence" value="ECO:0007669"/>
    <property type="project" value="UniProtKB-SubCell"/>
</dbReference>
<evidence type="ECO:0000256" key="8">
    <source>
        <dbReference type="RuleBase" id="RU363032"/>
    </source>
</evidence>
<evidence type="ECO:0000313" key="11">
    <source>
        <dbReference type="Proteomes" id="UP000321943"/>
    </source>
</evidence>
<gene>
    <name evidence="10" type="ORF">JCM16777_1849</name>
</gene>
<comment type="subcellular location">
    <subcellularLocation>
        <location evidence="1 8">Cell membrane</location>
        <topology evidence="1 8">Multi-pass membrane protein</topology>
    </subcellularLocation>
</comment>
<feature type="transmembrane region" description="Helical" evidence="8">
    <location>
        <begin position="21"/>
        <end position="43"/>
    </location>
</feature>
<evidence type="ECO:0000313" key="10">
    <source>
        <dbReference type="EMBL" id="BBM43586.1"/>
    </source>
</evidence>
<keyword evidence="6 8" id="KW-1133">Transmembrane helix</keyword>
<dbReference type="RefSeq" id="WP_018498982.1">
    <property type="nucleotide sequence ID" value="NZ_AP019829.2"/>
</dbReference>
<sequence>MIENWLKISSDKLMISAGQTIYMVGWSLFFGAVIGIPLGLILVLTKKDGLRENKIVYLLINTTVNLVRSVPFIILLVFIAPLTKVIVGTRIGTNAAIVPLVFYIAPYLARLIESSLLEVKPGILEAAKAMGANIWQIIVYFLLPEAKASLILAFTTGTIGLLGATAMAGTIGGGGVGDLALTYGYQRFNNTLMLVTVIILIIIVQAIQSFGNYIAGKLRENN</sequence>
<dbReference type="PANTHER" id="PTHR30450">
    <property type="entry name" value="ABC TRANSPORTER PERMEASE"/>
    <property type="match status" value="1"/>
</dbReference>
<proteinExistence type="inferred from homology"/>
<dbReference type="PANTHER" id="PTHR30450:SF14">
    <property type="entry name" value="TRANSPORTER, PERMEASE PROTEIN, PUTATIVE-RELATED"/>
    <property type="match status" value="1"/>
</dbReference>
<evidence type="ECO:0000256" key="2">
    <source>
        <dbReference type="ARBA" id="ARBA00007069"/>
    </source>
</evidence>
<dbReference type="Proteomes" id="UP000321943">
    <property type="component" value="Chromosome"/>
</dbReference>
<reference evidence="10 11" key="1">
    <citation type="submission" date="2019-07" db="EMBL/GenBank/DDBJ databases">
        <title>Complete Genome Sequence of Leptotrichia wadei Strain JCM16777.</title>
        <authorList>
            <person name="Watanabe S."/>
            <person name="Cui L."/>
        </authorList>
    </citation>
    <scope>NUCLEOTIDE SEQUENCE [LARGE SCALE GENOMIC DNA]</scope>
    <source>
        <strain evidence="10 11">JCM16777</strain>
    </source>
</reference>
<dbReference type="KEGG" id="lwd:JCM16777_1849"/>
<evidence type="ECO:0000256" key="4">
    <source>
        <dbReference type="ARBA" id="ARBA00022475"/>
    </source>
</evidence>
<dbReference type="GeneID" id="84805152"/>
<protein>
    <submittedName>
        <fullName evidence="10">D-methionine ABC transporter, permease protein</fullName>
    </submittedName>
</protein>
<evidence type="ECO:0000259" key="9">
    <source>
        <dbReference type="PROSITE" id="PS50928"/>
    </source>
</evidence>
<dbReference type="CDD" id="cd06261">
    <property type="entry name" value="TM_PBP2"/>
    <property type="match status" value="1"/>
</dbReference>
<feature type="transmembrane region" description="Helical" evidence="8">
    <location>
        <begin position="192"/>
        <end position="215"/>
    </location>
</feature>
<dbReference type="InterPro" id="IPR035906">
    <property type="entry name" value="MetI-like_sf"/>
</dbReference>
<dbReference type="SUPFAM" id="SSF161098">
    <property type="entry name" value="MetI-like"/>
    <property type="match status" value="1"/>
</dbReference>
<dbReference type="PROSITE" id="PS50928">
    <property type="entry name" value="ABC_TM1"/>
    <property type="match status" value="1"/>
</dbReference>
<dbReference type="InterPro" id="IPR051322">
    <property type="entry name" value="AA_ABC_Transporter_Permease"/>
</dbReference>
<feature type="transmembrane region" description="Helical" evidence="8">
    <location>
        <begin position="121"/>
        <end position="143"/>
    </location>
</feature>
<accession>A0A7U6LC98</accession>
<dbReference type="Gene3D" id="1.10.3720.10">
    <property type="entry name" value="MetI-like"/>
    <property type="match status" value="1"/>
</dbReference>
<keyword evidence="3 8" id="KW-0813">Transport</keyword>
<dbReference type="EMBL" id="AP019829">
    <property type="protein sequence ID" value="BBM43586.1"/>
    <property type="molecule type" value="Genomic_DNA"/>
</dbReference>
<name>A0A7U6LC98_9FUSO</name>
<keyword evidence="4" id="KW-1003">Cell membrane</keyword>
<feature type="transmembrane region" description="Helical" evidence="8">
    <location>
        <begin position="55"/>
        <end position="79"/>
    </location>
</feature>
<evidence type="ECO:0000256" key="6">
    <source>
        <dbReference type="ARBA" id="ARBA00022989"/>
    </source>
</evidence>
<feature type="domain" description="ABC transmembrane type-1" evidence="9">
    <location>
        <begin position="17"/>
        <end position="211"/>
    </location>
</feature>
<feature type="transmembrane region" description="Helical" evidence="8">
    <location>
        <begin position="150"/>
        <end position="172"/>
    </location>
</feature>
<evidence type="ECO:0000256" key="7">
    <source>
        <dbReference type="ARBA" id="ARBA00023136"/>
    </source>
</evidence>
<dbReference type="GO" id="GO:0048473">
    <property type="term" value="P:D-methionine transmembrane transport"/>
    <property type="evidence" value="ECO:0007669"/>
    <property type="project" value="TreeGrafter"/>
</dbReference>
<feature type="transmembrane region" description="Helical" evidence="8">
    <location>
        <begin position="91"/>
        <end position="109"/>
    </location>
</feature>
<keyword evidence="7 8" id="KW-0472">Membrane</keyword>
<evidence type="ECO:0000256" key="1">
    <source>
        <dbReference type="ARBA" id="ARBA00004651"/>
    </source>
</evidence>
<dbReference type="Pfam" id="PF00528">
    <property type="entry name" value="BPD_transp_1"/>
    <property type="match status" value="1"/>
</dbReference>
<keyword evidence="5 8" id="KW-0812">Transmembrane</keyword>
<dbReference type="FunFam" id="1.10.3720.10:FF:000002">
    <property type="entry name" value="D-methionine ABC transporter permease MetI"/>
    <property type="match status" value="1"/>
</dbReference>
<dbReference type="AlphaFoldDB" id="A0A7U6LC98"/>
<organism evidence="10 11">
    <name type="scientific">Leptotrichia wadei</name>
    <dbReference type="NCBI Taxonomy" id="157687"/>
    <lineage>
        <taxon>Bacteria</taxon>
        <taxon>Fusobacteriati</taxon>
        <taxon>Fusobacteriota</taxon>
        <taxon>Fusobacteriia</taxon>
        <taxon>Fusobacteriales</taxon>
        <taxon>Leptotrichiaceae</taxon>
        <taxon>Leptotrichia</taxon>
    </lineage>
</organism>
<comment type="similarity">
    <text evidence="2">Belongs to the binding-protein-dependent transport system permease family. CysTW subfamily.</text>
</comment>
<dbReference type="InterPro" id="IPR000515">
    <property type="entry name" value="MetI-like"/>
</dbReference>
<evidence type="ECO:0000256" key="5">
    <source>
        <dbReference type="ARBA" id="ARBA00022692"/>
    </source>
</evidence>
<evidence type="ECO:0000256" key="3">
    <source>
        <dbReference type="ARBA" id="ARBA00022448"/>
    </source>
</evidence>